<dbReference type="RefSeq" id="WP_176965604.1">
    <property type="nucleotide sequence ID" value="NZ_CP058215.1"/>
</dbReference>
<dbReference type="Pfam" id="PF01058">
    <property type="entry name" value="Oxidored_q6"/>
    <property type="match status" value="1"/>
</dbReference>
<dbReference type="GO" id="GO:0048038">
    <property type="term" value="F:quinone binding"/>
    <property type="evidence" value="ECO:0007669"/>
    <property type="project" value="InterPro"/>
</dbReference>
<dbReference type="GeneID" id="55822018"/>
<sequence length="191" mass="21493">MDEVEQTEAEQTEVEENEAENFGYDDVPGVTLTDSNAISDFLKKTKVQDVLNWGRKNSLWFTVNAMGCCGVELLSTGMAHYDTDRFGIIPRNSPRHADVLIISGYVTKKYLPALKRVWDQMPSPKWVIAFGDCAISGGPFYESYSTHQNVDEIFPVDVFVPGCPPRCEALIQGFVELQKKIEAKKDRGTEY</sequence>
<keyword evidence="6" id="KW-0249">Electron transport</keyword>
<keyword evidence="7" id="KW-0560">Oxidoreductase</keyword>
<keyword evidence="5 10" id="KW-0479">Metal-binding</keyword>
<evidence type="ECO:0000313" key="14">
    <source>
        <dbReference type="Proteomes" id="UP000509594"/>
    </source>
</evidence>
<keyword evidence="14" id="KW-1185">Reference proteome</keyword>
<dbReference type="FunFam" id="3.40.50.12280:FF:000006">
    <property type="entry name" value="NADH-ubiquinone oxidoreductase 20 kDa subunit,mitochondrial"/>
    <property type="match status" value="1"/>
</dbReference>
<name>A0A7D5I512_9EURY</name>
<dbReference type="InterPro" id="IPR006137">
    <property type="entry name" value="NADH_UbQ_OxRdtase-like_20kDa"/>
</dbReference>
<dbReference type="GO" id="GO:0008137">
    <property type="term" value="F:NADH dehydrogenase (ubiquinone) activity"/>
    <property type="evidence" value="ECO:0007669"/>
    <property type="project" value="InterPro"/>
</dbReference>
<comment type="similarity">
    <text evidence="2 10">Belongs to the complex I 20 kDa subunit family.</text>
</comment>
<evidence type="ECO:0000256" key="10">
    <source>
        <dbReference type="RuleBase" id="RU004464"/>
    </source>
</evidence>
<evidence type="ECO:0000256" key="9">
    <source>
        <dbReference type="ARBA" id="ARBA00023014"/>
    </source>
</evidence>
<dbReference type="EMBL" id="CP058215">
    <property type="protein sequence ID" value="QLC50548.1"/>
    <property type="molecule type" value="Genomic_DNA"/>
</dbReference>
<dbReference type="GO" id="GO:0016491">
    <property type="term" value="F:oxidoreductase activity"/>
    <property type="evidence" value="ECO:0007669"/>
    <property type="project" value="UniProtKB-KW"/>
</dbReference>
<dbReference type="AlphaFoldDB" id="A0A7D5I512"/>
<keyword evidence="9 10" id="KW-0411">Iron-sulfur</keyword>
<dbReference type="InterPro" id="IPR006138">
    <property type="entry name" value="NADH_UQ_OxRdtase_20Kd_su"/>
</dbReference>
<evidence type="ECO:0000256" key="2">
    <source>
        <dbReference type="ARBA" id="ARBA00009173"/>
    </source>
</evidence>
<dbReference type="GO" id="GO:0009060">
    <property type="term" value="P:aerobic respiration"/>
    <property type="evidence" value="ECO:0007669"/>
    <property type="project" value="TreeGrafter"/>
</dbReference>
<organism evidence="13 14">
    <name type="scientific">Methanolobus zinderi</name>
    <dbReference type="NCBI Taxonomy" id="536044"/>
    <lineage>
        <taxon>Archaea</taxon>
        <taxon>Methanobacteriati</taxon>
        <taxon>Methanobacteriota</taxon>
        <taxon>Stenosarchaea group</taxon>
        <taxon>Methanomicrobia</taxon>
        <taxon>Methanosarcinales</taxon>
        <taxon>Methanosarcinaceae</taxon>
        <taxon>Methanolobus</taxon>
    </lineage>
</organism>
<evidence type="ECO:0000256" key="5">
    <source>
        <dbReference type="ARBA" id="ARBA00022723"/>
    </source>
</evidence>
<evidence type="ECO:0000256" key="3">
    <source>
        <dbReference type="ARBA" id="ARBA00022448"/>
    </source>
</evidence>
<evidence type="ECO:0000313" key="13">
    <source>
        <dbReference type="EMBL" id="QLC50548.1"/>
    </source>
</evidence>
<evidence type="ECO:0000256" key="11">
    <source>
        <dbReference type="SAM" id="MobiDB-lite"/>
    </source>
</evidence>
<dbReference type="SUPFAM" id="SSF56770">
    <property type="entry name" value="HydA/Nqo6-like"/>
    <property type="match status" value="1"/>
</dbReference>
<protein>
    <submittedName>
        <fullName evidence="13">NADH-quinone oxidoreductase subunit B</fullName>
    </submittedName>
</protein>
<dbReference type="PANTHER" id="PTHR11995">
    <property type="entry name" value="NADH DEHYDROGENASE"/>
    <property type="match status" value="1"/>
</dbReference>
<evidence type="ECO:0000256" key="4">
    <source>
        <dbReference type="ARBA" id="ARBA00022485"/>
    </source>
</evidence>
<dbReference type="PANTHER" id="PTHR11995:SF14">
    <property type="entry name" value="NADH DEHYDROGENASE [UBIQUINONE] IRON-SULFUR PROTEIN 7, MITOCHONDRIAL"/>
    <property type="match status" value="1"/>
</dbReference>
<feature type="compositionally biased region" description="Acidic residues" evidence="11">
    <location>
        <begin position="1"/>
        <end position="19"/>
    </location>
</feature>
<comment type="cofactor">
    <cofactor evidence="1">
        <name>[4Fe-4S] cluster</name>
        <dbReference type="ChEBI" id="CHEBI:49883"/>
    </cofactor>
</comment>
<dbReference type="GO" id="GO:0015990">
    <property type="term" value="P:electron transport coupled proton transport"/>
    <property type="evidence" value="ECO:0007669"/>
    <property type="project" value="TreeGrafter"/>
</dbReference>
<reference evidence="13 14" key="1">
    <citation type="submission" date="2020-06" db="EMBL/GenBank/DDBJ databases">
        <title>Methanolobus halotolerans sp. nov., isolated from a saline lake Tus in Siberia.</title>
        <authorList>
            <person name="Shen Y."/>
            <person name="Chen S.-C."/>
            <person name="Lai M.-C."/>
            <person name="Huang H.-H."/>
            <person name="Chiu H.-H."/>
            <person name="Tang S.-L."/>
            <person name="Rogozin D.Y."/>
            <person name="Degermendzhy A.G."/>
        </authorList>
    </citation>
    <scope>NUCLEOTIDE SEQUENCE [LARGE SCALE GENOMIC DNA]</scope>
    <source>
        <strain evidence="13 14">DSM 21339</strain>
    </source>
</reference>
<dbReference type="Gene3D" id="3.40.50.12280">
    <property type="match status" value="1"/>
</dbReference>
<gene>
    <name evidence="13" type="ORF">HWN40_10045</name>
</gene>
<dbReference type="GO" id="GO:0046872">
    <property type="term" value="F:metal ion binding"/>
    <property type="evidence" value="ECO:0007669"/>
    <property type="project" value="UniProtKB-KW"/>
</dbReference>
<evidence type="ECO:0000256" key="1">
    <source>
        <dbReference type="ARBA" id="ARBA00001966"/>
    </source>
</evidence>
<evidence type="ECO:0000256" key="7">
    <source>
        <dbReference type="ARBA" id="ARBA00023002"/>
    </source>
</evidence>
<keyword evidence="4 10" id="KW-0004">4Fe-4S</keyword>
<feature type="domain" description="NADH:ubiquinone oxidoreductase-like 20kDa subunit" evidence="12">
    <location>
        <begin position="68"/>
        <end position="177"/>
    </location>
</feature>
<dbReference type="OrthoDB" id="5740at2157"/>
<evidence type="ECO:0000259" key="12">
    <source>
        <dbReference type="Pfam" id="PF01058"/>
    </source>
</evidence>
<dbReference type="GO" id="GO:0051539">
    <property type="term" value="F:4 iron, 4 sulfur cluster binding"/>
    <property type="evidence" value="ECO:0007669"/>
    <property type="project" value="UniProtKB-KW"/>
</dbReference>
<evidence type="ECO:0000256" key="6">
    <source>
        <dbReference type="ARBA" id="ARBA00022982"/>
    </source>
</evidence>
<dbReference type="GO" id="GO:0045271">
    <property type="term" value="C:respiratory chain complex I"/>
    <property type="evidence" value="ECO:0007669"/>
    <property type="project" value="TreeGrafter"/>
</dbReference>
<dbReference type="Proteomes" id="UP000509594">
    <property type="component" value="Chromosome"/>
</dbReference>
<dbReference type="NCBIfam" id="NF005012">
    <property type="entry name" value="PRK06411.1"/>
    <property type="match status" value="1"/>
</dbReference>
<dbReference type="KEGG" id="mzi:HWN40_10045"/>
<feature type="region of interest" description="Disordered" evidence="11">
    <location>
        <begin position="1"/>
        <end position="25"/>
    </location>
</feature>
<dbReference type="NCBIfam" id="TIGR01957">
    <property type="entry name" value="nuoB_fam"/>
    <property type="match status" value="1"/>
</dbReference>
<proteinExistence type="inferred from homology"/>
<keyword evidence="8 10" id="KW-0408">Iron</keyword>
<evidence type="ECO:0000256" key="8">
    <source>
        <dbReference type="ARBA" id="ARBA00023004"/>
    </source>
</evidence>
<accession>A0A7D5I512</accession>
<keyword evidence="3" id="KW-0813">Transport</keyword>
<keyword evidence="10" id="KW-0520">NAD</keyword>